<dbReference type="GO" id="GO:0005814">
    <property type="term" value="C:centriole"/>
    <property type="evidence" value="ECO:0007669"/>
    <property type="project" value="TreeGrafter"/>
</dbReference>
<evidence type="ECO:0000256" key="1">
    <source>
        <dbReference type="ARBA" id="ARBA00008738"/>
    </source>
</evidence>
<dbReference type="EMBL" id="JAINUF010000001">
    <property type="protein sequence ID" value="KAJ8382100.1"/>
    <property type="molecule type" value="Genomic_DNA"/>
</dbReference>
<dbReference type="GO" id="GO:0008017">
    <property type="term" value="F:microtubule binding"/>
    <property type="evidence" value="ECO:0007669"/>
    <property type="project" value="InterPro"/>
</dbReference>
<dbReference type="PANTHER" id="PTHR31516">
    <property type="entry name" value="STABILIZER OF AXONEMAL MICROTUBULES 2"/>
    <property type="match status" value="1"/>
</dbReference>
<sequence>MRHQHYAHTPLPVELSSDSGRMVTEYQARFFAHSSMTVRKNYRRLGGTMGNVTVFRSDFVPHDVTMRVPKVTKAHHVPPEGSVTQTSTYVHDYKAYSIQQNSVPKAIEYSPPSTKMVVRSTYKEEFQLWDTPLQRPVRTNSNLNLSHIMFDTPVPFQDRCCHTAPAAAGKSRIATPAGEEAQPFESTTTYKVQFVCLPAQPKQLTQRLVYKPSSSPLSCVTTYRHDYRCLQVDVAEPIRSKATWESTPTRCQGRTKLSDKYKTWPLRPKDEVELIATSHADYVGWQCQCSATPKQAWTTDKVSLEALSTMDKDRRTWEAEKCLPITQVKVPDRLVGTSKNTTTCSSRDVPKTLPLTHSFQSRHRCIAMEIQPCSERAYRDTRADGNKLQCTRSAREGSAARPVQTNSNKPKSSHSSKTRGKRSN</sequence>
<dbReference type="GO" id="GO:0036064">
    <property type="term" value="C:ciliary basal body"/>
    <property type="evidence" value="ECO:0007669"/>
    <property type="project" value="TreeGrafter"/>
</dbReference>
<organism evidence="3 4">
    <name type="scientific">Synaphobranchus kaupii</name>
    <name type="common">Kaup's arrowtooth eel</name>
    <dbReference type="NCBI Taxonomy" id="118154"/>
    <lineage>
        <taxon>Eukaryota</taxon>
        <taxon>Metazoa</taxon>
        <taxon>Chordata</taxon>
        <taxon>Craniata</taxon>
        <taxon>Vertebrata</taxon>
        <taxon>Euteleostomi</taxon>
        <taxon>Actinopterygii</taxon>
        <taxon>Neopterygii</taxon>
        <taxon>Teleostei</taxon>
        <taxon>Anguilliformes</taxon>
        <taxon>Synaphobranchidae</taxon>
        <taxon>Synaphobranchus</taxon>
    </lineage>
</organism>
<feature type="region of interest" description="Disordered" evidence="2">
    <location>
        <begin position="381"/>
        <end position="424"/>
    </location>
</feature>
<keyword evidence="4" id="KW-1185">Reference proteome</keyword>
<dbReference type="PANTHER" id="PTHR31516:SF17">
    <property type="entry name" value="STABILIZER OF AXONEMAL MICROTUBULES 2"/>
    <property type="match status" value="1"/>
</dbReference>
<gene>
    <name evidence="3" type="ORF">SKAU_G00028780</name>
</gene>
<dbReference type="GO" id="GO:0005879">
    <property type="term" value="C:axonemal microtubule"/>
    <property type="evidence" value="ECO:0007669"/>
    <property type="project" value="TreeGrafter"/>
</dbReference>
<dbReference type="Proteomes" id="UP001152622">
    <property type="component" value="Chromosome 1"/>
</dbReference>
<comment type="caution">
    <text evidence="3">The sequence shown here is derived from an EMBL/GenBank/DDBJ whole genome shotgun (WGS) entry which is preliminary data.</text>
</comment>
<evidence type="ECO:0000313" key="3">
    <source>
        <dbReference type="EMBL" id="KAJ8382100.1"/>
    </source>
</evidence>
<accession>A0A9Q1GDC8</accession>
<reference evidence="3" key="1">
    <citation type="journal article" date="2023" name="Science">
        <title>Genome structures resolve the early diversification of teleost fishes.</title>
        <authorList>
            <person name="Parey E."/>
            <person name="Louis A."/>
            <person name="Montfort J."/>
            <person name="Bouchez O."/>
            <person name="Roques C."/>
            <person name="Iampietro C."/>
            <person name="Lluch J."/>
            <person name="Castinel A."/>
            <person name="Donnadieu C."/>
            <person name="Desvignes T."/>
            <person name="Floi Bucao C."/>
            <person name="Jouanno E."/>
            <person name="Wen M."/>
            <person name="Mejri S."/>
            <person name="Dirks R."/>
            <person name="Jansen H."/>
            <person name="Henkel C."/>
            <person name="Chen W.J."/>
            <person name="Zahm M."/>
            <person name="Cabau C."/>
            <person name="Klopp C."/>
            <person name="Thompson A.W."/>
            <person name="Robinson-Rechavi M."/>
            <person name="Braasch I."/>
            <person name="Lecointre G."/>
            <person name="Bobe J."/>
            <person name="Postlethwait J.H."/>
            <person name="Berthelot C."/>
            <person name="Roest Crollius H."/>
            <person name="Guiguen Y."/>
        </authorList>
    </citation>
    <scope>NUCLEOTIDE SEQUENCE</scope>
    <source>
        <strain evidence="3">WJC10195</strain>
    </source>
</reference>
<protein>
    <submittedName>
        <fullName evidence="3">Uncharacterized protein</fullName>
    </submittedName>
</protein>
<name>A0A9Q1GDC8_SYNKA</name>
<dbReference type="AlphaFoldDB" id="A0A9Q1GDC8"/>
<comment type="similarity">
    <text evidence="1">Belongs to the FAM154 family.</text>
</comment>
<dbReference type="OrthoDB" id="365640at2759"/>
<evidence type="ECO:0000256" key="2">
    <source>
        <dbReference type="SAM" id="MobiDB-lite"/>
    </source>
</evidence>
<dbReference type="InterPro" id="IPR033336">
    <property type="entry name" value="SAXO1/2"/>
</dbReference>
<dbReference type="Pfam" id="PF05217">
    <property type="entry name" value="SAXO1-2"/>
    <property type="match status" value="1"/>
</dbReference>
<proteinExistence type="inferred from homology"/>
<feature type="compositionally biased region" description="Basic residues" evidence="2">
    <location>
        <begin position="411"/>
        <end position="424"/>
    </location>
</feature>
<evidence type="ECO:0000313" key="4">
    <source>
        <dbReference type="Proteomes" id="UP001152622"/>
    </source>
</evidence>
<dbReference type="GO" id="GO:0036126">
    <property type="term" value="C:sperm flagellum"/>
    <property type="evidence" value="ECO:0007669"/>
    <property type="project" value="TreeGrafter"/>
</dbReference>